<dbReference type="InterPro" id="IPR058922">
    <property type="entry name" value="WHD_DRP"/>
</dbReference>
<dbReference type="Pfam" id="PF00931">
    <property type="entry name" value="NB-ARC"/>
    <property type="match status" value="1"/>
</dbReference>
<name>A0A0J8CAU6_BETVV</name>
<dbReference type="InterPro" id="IPR050905">
    <property type="entry name" value="Plant_NBS-LRR"/>
</dbReference>
<dbReference type="Pfam" id="PF23559">
    <property type="entry name" value="WHD_DRP"/>
    <property type="match status" value="1"/>
</dbReference>
<dbReference type="OrthoDB" id="736010at2759"/>
<sequence>MDWLRDWLSDIFVGKSDVGTELDHTVIQPRKKQRKEVHHLLTALEGNRYEDQSVVKHGQEQGSSSKSQLTGFIDWLSGHSSVCQKMRAFSFEIRRLIARASDVRKELEHAEIQPGKKRRIEVQYWLTDIERIKGEIRGMAMYGQEQRSFSSSSKLVQHIENITKEVSELIQQGRFPNGLVLHDHDSTRLPFPPIVPWGRMFALNSKTILQWLEDHNHCIMGVYGMGGVGKTTLLMSIYNVLQAHCDIYGLAYWVAVSQNCSVHKLQKHIAKELGVELCEEDDERKRAAILHKTLSGKTQTVLILDDMWKPFLGHEVGIPLEGNNCKIILSTRSLEVCRRMGCKNFVIKAEVLQEGEAWDLFRDKLGDNNTLTVEAEQLARSVARECGGLPLAVATMARSMSGIVDIYEWQNALTELRKPAIGQVDMKDDVLSKLQYSYDRLNDKMFKNAFVSCVLYFGDDSIKRTELIDLWVSEGLLDEIERREEQVIKGHTILNRLENSCLLETITGQGNEKSVKMHDLIRDMAIMITHEIPHVMAKYGETLLKVPEKEHWSKDLEKVSLCWNHIEKIPCGMAPMTPKLTVLMLNGNPLKWIPESFFAHMTTLRILGLSGTDIERLPDSLSDLENLRMLLLKCDKLTYVPSLEKLMKLRVLELPCNENFLAPRGIESLKSLEKLTPDVWETNNMTCFKEVVESWQVCDLFWEEFRLIGKGHMCGKVDAEDILRFCDKKVVILGVGFGDLESTLVLPSKTDGLFIKNVTIEGSSSLGLGDVFPSLARAKDLKALVIRACTGLEYISASPNLLPAAAFWHLKKLVIEECPEMKVVFSREFLQQKQPLLPNLEHISVFLCDRVEEIFETGDRENEYDKINATKSSLVLPKLRNLSLSSLPKLSSIYRGSFFCTSLEVLLIHNCSELVEIFETPFFLNKTILSLPNLRELRLTKLPKLSSIYRGLLLCTSMQELRLDRSLNLNLVPSLSRHILCDSSTSTLVSLPIDPSFWDFLHRNLPKDAHHLSDLIEDTVIVCDIMLNNSNIIRTQLKQ</sequence>
<dbReference type="InterPro" id="IPR027417">
    <property type="entry name" value="P-loop_NTPase"/>
</dbReference>
<comment type="similarity">
    <text evidence="1">Belongs to the disease resistance NB-LRR family.</text>
</comment>
<evidence type="ECO:0000256" key="2">
    <source>
        <dbReference type="ARBA" id="ARBA00022614"/>
    </source>
</evidence>
<dbReference type="OMA" id="SRGVKMH"/>
<evidence type="ECO:0000256" key="3">
    <source>
        <dbReference type="ARBA" id="ARBA00022737"/>
    </source>
</evidence>
<dbReference type="SUPFAM" id="SSF52058">
    <property type="entry name" value="L domain-like"/>
    <property type="match status" value="1"/>
</dbReference>
<feature type="domain" description="Disease resistance protein winged helix" evidence="8">
    <location>
        <begin position="459"/>
        <end position="525"/>
    </location>
</feature>
<dbReference type="InterPro" id="IPR057135">
    <property type="entry name" value="At4g27190-like_LRR"/>
</dbReference>
<keyword evidence="3" id="KW-0677">Repeat</keyword>
<dbReference type="GO" id="GO:0006952">
    <property type="term" value="P:defense response"/>
    <property type="evidence" value="ECO:0007669"/>
    <property type="project" value="UniProtKB-KW"/>
</dbReference>
<proteinExistence type="inferred from homology"/>
<evidence type="ECO:0000256" key="1">
    <source>
        <dbReference type="ARBA" id="ARBA00008894"/>
    </source>
</evidence>
<evidence type="ECO:0000259" key="7">
    <source>
        <dbReference type="Pfam" id="PF23247"/>
    </source>
</evidence>
<dbReference type="InterPro" id="IPR036388">
    <property type="entry name" value="WH-like_DNA-bd_sf"/>
</dbReference>
<dbReference type="Gene3D" id="3.80.10.10">
    <property type="entry name" value="Ribonuclease Inhibitor"/>
    <property type="match status" value="2"/>
</dbReference>
<dbReference type="FunFam" id="3.40.50.300:FF:001091">
    <property type="entry name" value="Probable disease resistance protein At1g61300"/>
    <property type="match status" value="1"/>
</dbReference>
<organism evidence="9 10">
    <name type="scientific">Beta vulgaris subsp. vulgaris</name>
    <name type="common">Beet</name>
    <dbReference type="NCBI Taxonomy" id="3555"/>
    <lineage>
        <taxon>Eukaryota</taxon>
        <taxon>Viridiplantae</taxon>
        <taxon>Streptophyta</taxon>
        <taxon>Embryophyta</taxon>
        <taxon>Tracheophyta</taxon>
        <taxon>Spermatophyta</taxon>
        <taxon>Magnoliopsida</taxon>
        <taxon>eudicotyledons</taxon>
        <taxon>Gunneridae</taxon>
        <taxon>Pentapetalae</taxon>
        <taxon>Caryophyllales</taxon>
        <taxon>Chenopodiaceae</taxon>
        <taxon>Betoideae</taxon>
        <taxon>Beta</taxon>
    </lineage>
</organism>
<dbReference type="eggNOG" id="KOG4658">
    <property type="taxonomic scope" value="Eukaryota"/>
</dbReference>
<keyword evidence="10" id="KW-1185">Reference proteome</keyword>
<dbReference type="PANTHER" id="PTHR33463">
    <property type="entry name" value="NB-ARC DOMAIN-CONTAINING PROTEIN-RELATED"/>
    <property type="match status" value="1"/>
</dbReference>
<keyword evidence="5" id="KW-0067">ATP-binding</keyword>
<gene>
    <name evidence="9" type="ORF">BVRB_5g113770</name>
</gene>
<feature type="domain" description="Disease resistance protein At4g27190-like leucine-rich repeats" evidence="7">
    <location>
        <begin position="804"/>
        <end position="921"/>
    </location>
</feature>
<keyword evidence="4" id="KW-0611">Plant defense</keyword>
<dbReference type="Gene3D" id="1.10.10.10">
    <property type="entry name" value="Winged helix-like DNA-binding domain superfamily/Winged helix DNA-binding domain"/>
    <property type="match status" value="1"/>
</dbReference>
<dbReference type="InterPro" id="IPR032675">
    <property type="entry name" value="LRR_dom_sf"/>
</dbReference>
<feature type="domain" description="NB-ARC" evidence="6">
    <location>
        <begin position="207"/>
        <end position="369"/>
    </location>
</feature>
<dbReference type="InterPro" id="IPR042197">
    <property type="entry name" value="Apaf_helical"/>
</dbReference>
<evidence type="ECO:0000313" key="10">
    <source>
        <dbReference type="Proteomes" id="UP000035740"/>
    </source>
</evidence>
<dbReference type="PRINTS" id="PR00364">
    <property type="entry name" value="DISEASERSIST"/>
</dbReference>
<keyword evidence="5" id="KW-0547">Nucleotide-binding</keyword>
<evidence type="ECO:0000256" key="4">
    <source>
        <dbReference type="ARBA" id="ARBA00022821"/>
    </source>
</evidence>
<evidence type="ECO:0000256" key="5">
    <source>
        <dbReference type="ARBA" id="ARBA00022840"/>
    </source>
</evidence>
<dbReference type="FunFam" id="1.10.10.10:FF:000322">
    <property type="entry name" value="Probable disease resistance protein At1g63360"/>
    <property type="match status" value="1"/>
</dbReference>
<dbReference type="InterPro" id="IPR001611">
    <property type="entry name" value="Leu-rich_rpt"/>
</dbReference>
<dbReference type="GO" id="GO:0005524">
    <property type="term" value="F:ATP binding"/>
    <property type="evidence" value="ECO:0007669"/>
    <property type="project" value="UniProtKB-KW"/>
</dbReference>
<evidence type="ECO:0000259" key="6">
    <source>
        <dbReference type="Pfam" id="PF00931"/>
    </source>
</evidence>
<dbReference type="InterPro" id="IPR002182">
    <property type="entry name" value="NB-ARC"/>
</dbReference>
<dbReference type="Pfam" id="PF13855">
    <property type="entry name" value="LRR_8"/>
    <property type="match status" value="1"/>
</dbReference>
<keyword evidence="2" id="KW-0433">Leucine-rich repeat</keyword>
<dbReference type="EMBL" id="KQ090104">
    <property type="protein sequence ID" value="KMT10880.1"/>
    <property type="molecule type" value="Genomic_DNA"/>
</dbReference>
<dbReference type="PANTHER" id="PTHR33463:SF187">
    <property type="entry name" value="AND NB-ARC DOMAIN DISEASE RESISTANCE PROTEIN, PUTATIVE-RELATED"/>
    <property type="match status" value="1"/>
</dbReference>
<dbReference type="SUPFAM" id="SSF52540">
    <property type="entry name" value="P-loop containing nucleoside triphosphate hydrolases"/>
    <property type="match status" value="1"/>
</dbReference>
<protein>
    <submittedName>
        <fullName evidence="9">Uncharacterized protein</fullName>
    </submittedName>
</protein>
<dbReference type="AlphaFoldDB" id="A0A0J8CAU6"/>
<dbReference type="Proteomes" id="UP000035740">
    <property type="component" value="Chromosome 5"/>
</dbReference>
<evidence type="ECO:0000313" key="9">
    <source>
        <dbReference type="EMBL" id="KMT10880.1"/>
    </source>
</evidence>
<accession>A0A0J8CAU6</accession>
<dbReference type="Gene3D" id="3.40.50.300">
    <property type="entry name" value="P-loop containing nucleotide triphosphate hydrolases"/>
    <property type="match status" value="1"/>
</dbReference>
<dbReference type="KEGG" id="bvg:104893953"/>
<dbReference type="GO" id="GO:0043531">
    <property type="term" value="F:ADP binding"/>
    <property type="evidence" value="ECO:0007669"/>
    <property type="project" value="InterPro"/>
</dbReference>
<evidence type="ECO:0000259" key="8">
    <source>
        <dbReference type="Pfam" id="PF23559"/>
    </source>
</evidence>
<reference evidence="9 10" key="1">
    <citation type="journal article" date="2014" name="Nature">
        <title>The genome of the recently domesticated crop plant sugar beet (Beta vulgaris).</title>
        <authorList>
            <person name="Dohm J.C."/>
            <person name="Minoche A.E."/>
            <person name="Holtgrawe D."/>
            <person name="Capella-Gutierrez S."/>
            <person name="Zakrzewski F."/>
            <person name="Tafer H."/>
            <person name="Rupp O."/>
            <person name="Sorensen T.R."/>
            <person name="Stracke R."/>
            <person name="Reinhardt R."/>
            <person name="Goesmann A."/>
            <person name="Kraft T."/>
            <person name="Schulz B."/>
            <person name="Stadler P.F."/>
            <person name="Schmidt T."/>
            <person name="Gabaldon T."/>
            <person name="Lehrach H."/>
            <person name="Weisshaar B."/>
            <person name="Himmelbauer H."/>
        </authorList>
    </citation>
    <scope>NUCLEOTIDE SEQUENCE [LARGE SCALE GENOMIC DNA]</scope>
    <source>
        <tissue evidence="9">Taproot</tissue>
    </source>
</reference>
<dbReference type="Pfam" id="PF23247">
    <property type="entry name" value="LRR_RPS2"/>
    <property type="match status" value="1"/>
</dbReference>
<dbReference type="Gramene" id="KMT10880">
    <property type="protein sequence ID" value="KMT10880"/>
    <property type="gene ID" value="BVRB_5g113770"/>
</dbReference>
<dbReference type="Gene3D" id="1.10.8.430">
    <property type="entry name" value="Helical domain of apoptotic protease-activating factors"/>
    <property type="match status" value="1"/>
</dbReference>